<dbReference type="HOGENOM" id="CLU_064233_0_0_2"/>
<evidence type="ECO:0000313" key="1">
    <source>
        <dbReference type="EMBL" id="AKB38022.1"/>
    </source>
</evidence>
<dbReference type="EMBL" id="CP009508">
    <property type="protein sequence ID" value="AKB38022.1"/>
    <property type="molecule type" value="Genomic_DNA"/>
</dbReference>
<evidence type="ECO:0008006" key="3">
    <source>
        <dbReference type="Google" id="ProtNLM"/>
    </source>
</evidence>
<accession>A0A0E3PT05</accession>
<dbReference type="RefSeq" id="WP_048184499.1">
    <property type="nucleotide sequence ID" value="NZ_CP009508.1"/>
</dbReference>
<dbReference type="InterPro" id="IPR007152">
    <property type="entry name" value="DUF354"/>
</dbReference>
<dbReference type="AlphaFoldDB" id="A0A0E3PT05"/>
<dbReference type="PANTHER" id="PTHR39662:SF1">
    <property type="entry name" value="DUF354 DOMAIN-CONTAINING PROTEIN"/>
    <property type="match status" value="1"/>
</dbReference>
<gene>
    <name evidence="1" type="ORF">MSSAC_3432</name>
</gene>
<dbReference type="SUPFAM" id="SSF53756">
    <property type="entry name" value="UDP-Glycosyltransferase/glycogen phosphorylase"/>
    <property type="match status" value="1"/>
</dbReference>
<dbReference type="Proteomes" id="UP000033123">
    <property type="component" value="Chromosome"/>
</dbReference>
<proteinExistence type="predicted"/>
<name>A0A0E3PT05_9EURY</name>
<organism evidence="1 2">
    <name type="scientific">Methanosarcina siciliae C2J</name>
    <dbReference type="NCBI Taxonomy" id="1434118"/>
    <lineage>
        <taxon>Archaea</taxon>
        <taxon>Methanobacteriati</taxon>
        <taxon>Methanobacteriota</taxon>
        <taxon>Stenosarchaea group</taxon>
        <taxon>Methanomicrobia</taxon>
        <taxon>Methanosarcinales</taxon>
        <taxon>Methanosarcinaceae</taxon>
        <taxon>Methanosarcina</taxon>
    </lineage>
</organism>
<reference evidence="1 2" key="1">
    <citation type="submission" date="2014-07" db="EMBL/GenBank/DDBJ databases">
        <title>Methanogenic archaea and the global carbon cycle.</title>
        <authorList>
            <person name="Henriksen J.R."/>
            <person name="Luke J."/>
            <person name="Reinhart S."/>
            <person name="Benedict M.N."/>
            <person name="Youngblut N.D."/>
            <person name="Metcalf M.E."/>
            <person name="Whitaker R.J."/>
            <person name="Metcalf W.W."/>
        </authorList>
    </citation>
    <scope>NUCLEOTIDE SEQUENCE [LARGE SCALE GENOMIC DNA]</scope>
    <source>
        <strain evidence="1 2">C2J</strain>
    </source>
</reference>
<dbReference type="GeneID" id="24873124"/>
<dbReference type="PANTHER" id="PTHR39662">
    <property type="entry name" value="DUF354 DOMAIN-CONTAINING PROTEIN-RELATED"/>
    <property type="match status" value="1"/>
</dbReference>
<dbReference type="Pfam" id="PF04007">
    <property type="entry name" value="DUF354"/>
    <property type="match status" value="1"/>
</dbReference>
<dbReference type="PATRIC" id="fig|1434118.4.peg.4425"/>
<dbReference type="STRING" id="1434118.MSSAC_3432"/>
<dbReference type="KEGG" id="msj:MSSAC_3432"/>
<sequence>MKILIGVSHPKHIHIFRNLVRILRKKGHEVLVISNEKDIMEHLLKQFSLPYISIGKTPSTIPAKILNLVFWEYRTLNLALHFKPDIFIGRSLPHFAHISCLLCKPFIIMEDTEHAVVVQRISFPFADAIVTPSCYRVNVGPKQVCFDSYYELAYLHPKYFIPNSEVLNQIGLTDKDVFIILRFVALNALHDVGHKGINHDMKLHIVKELEKYGRVFITSEAPLPEIFEPYKIKIPPEKMHDLLYYATLFFGESATMATECAVLGTPAIYLDFTGRGYTDEVEQKYGLVYNFNNDEVGQEKALEKAIELISNNNLKEECALKRAKLLDDKIDVTEFMLNIIETYSK</sequence>
<dbReference type="PIRSF" id="PIRSF005357">
    <property type="entry name" value="UCP005357"/>
    <property type="match status" value="1"/>
</dbReference>
<protein>
    <recommendedName>
        <fullName evidence="3">DUF354 domain-containing protein</fullName>
    </recommendedName>
</protein>
<evidence type="ECO:0000313" key="2">
    <source>
        <dbReference type="Proteomes" id="UP000033123"/>
    </source>
</evidence>